<accession>A0A818UM94</accession>
<dbReference type="GO" id="GO:0005524">
    <property type="term" value="F:ATP binding"/>
    <property type="evidence" value="ECO:0007669"/>
    <property type="project" value="InterPro"/>
</dbReference>
<dbReference type="Pfam" id="PF00005">
    <property type="entry name" value="ABC_tran"/>
    <property type="match status" value="1"/>
</dbReference>
<evidence type="ECO:0000313" key="3">
    <source>
        <dbReference type="Proteomes" id="UP000663881"/>
    </source>
</evidence>
<name>A0A818UM94_9BILA</name>
<sequence>MKTKIKWNSCYCFKVNICSQIPQVFQYFIYLIKPIRIYNTTALVGPSGSEKSTTIELLQRCYDQLKGSILLDEYNIKVLNIQSLRSLTDRVQQELILFNLSIPDNTAYGDNSREVTRDDIENAARMANIHQLIISLSKGTHDEHLKLNRICTKLILTQQKS</sequence>
<dbReference type="SUPFAM" id="SSF52540">
    <property type="entry name" value="P-loop containing nucleoside triphosphate hydrolases"/>
    <property type="match status" value="1"/>
</dbReference>
<dbReference type="GO" id="GO:0016887">
    <property type="term" value="F:ATP hydrolysis activity"/>
    <property type="evidence" value="ECO:0007669"/>
    <property type="project" value="InterPro"/>
</dbReference>
<evidence type="ECO:0000313" key="2">
    <source>
        <dbReference type="EMBL" id="CAF3700330.1"/>
    </source>
</evidence>
<comment type="caution">
    <text evidence="2">The sequence shown here is derived from an EMBL/GenBank/DDBJ whole genome shotgun (WGS) entry which is preliminary data.</text>
</comment>
<dbReference type="EMBL" id="CAJOAY010000600">
    <property type="protein sequence ID" value="CAF3700330.1"/>
    <property type="molecule type" value="Genomic_DNA"/>
</dbReference>
<dbReference type="GO" id="GO:0042626">
    <property type="term" value="F:ATPase-coupled transmembrane transporter activity"/>
    <property type="evidence" value="ECO:0007669"/>
    <property type="project" value="TreeGrafter"/>
</dbReference>
<reference evidence="2" key="1">
    <citation type="submission" date="2021-02" db="EMBL/GenBank/DDBJ databases">
        <authorList>
            <person name="Nowell W R."/>
        </authorList>
    </citation>
    <scope>NUCLEOTIDE SEQUENCE</scope>
</reference>
<gene>
    <name evidence="2" type="ORF">OKA104_LOCUS12449</name>
</gene>
<dbReference type="InterPro" id="IPR027417">
    <property type="entry name" value="P-loop_NTPase"/>
</dbReference>
<protein>
    <recommendedName>
        <fullName evidence="1">ABC transporter domain-containing protein</fullName>
    </recommendedName>
</protein>
<dbReference type="Proteomes" id="UP000663881">
    <property type="component" value="Unassembled WGS sequence"/>
</dbReference>
<dbReference type="GO" id="GO:0016324">
    <property type="term" value="C:apical plasma membrane"/>
    <property type="evidence" value="ECO:0007669"/>
    <property type="project" value="TreeGrafter"/>
</dbReference>
<feature type="domain" description="ABC transporter" evidence="1">
    <location>
        <begin position="40"/>
        <end position="140"/>
    </location>
</feature>
<dbReference type="Gene3D" id="3.40.50.300">
    <property type="entry name" value="P-loop containing nucleotide triphosphate hydrolases"/>
    <property type="match status" value="1"/>
</dbReference>
<evidence type="ECO:0000259" key="1">
    <source>
        <dbReference type="Pfam" id="PF00005"/>
    </source>
</evidence>
<dbReference type="InterPro" id="IPR039421">
    <property type="entry name" value="Type_1_exporter"/>
</dbReference>
<proteinExistence type="predicted"/>
<dbReference type="AlphaFoldDB" id="A0A818UM94"/>
<organism evidence="2 3">
    <name type="scientific">Adineta steineri</name>
    <dbReference type="NCBI Taxonomy" id="433720"/>
    <lineage>
        <taxon>Eukaryota</taxon>
        <taxon>Metazoa</taxon>
        <taxon>Spiralia</taxon>
        <taxon>Gnathifera</taxon>
        <taxon>Rotifera</taxon>
        <taxon>Eurotatoria</taxon>
        <taxon>Bdelloidea</taxon>
        <taxon>Adinetida</taxon>
        <taxon>Adinetidae</taxon>
        <taxon>Adineta</taxon>
    </lineage>
</organism>
<dbReference type="InterPro" id="IPR003439">
    <property type="entry name" value="ABC_transporter-like_ATP-bd"/>
</dbReference>
<dbReference type="PANTHER" id="PTHR24221">
    <property type="entry name" value="ATP-BINDING CASSETTE SUB-FAMILY B"/>
    <property type="match status" value="1"/>
</dbReference>
<dbReference type="PANTHER" id="PTHR24221:SF636">
    <property type="entry name" value="BILE SALT EXPORT PUMP"/>
    <property type="match status" value="1"/>
</dbReference>